<dbReference type="Proteomes" id="UP000053271">
    <property type="component" value="Unassembled WGS sequence"/>
</dbReference>
<feature type="compositionally biased region" description="Low complexity" evidence="1">
    <location>
        <begin position="1"/>
        <end position="20"/>
    </location>
</feature>
<organism evidence="2 3">
    <name type="scientific">Streptomyces longwoodensis</name>
    <dbReference type="NCBI Taxonomy" id="68231"/>
    <lineage>
        <taxon>Bacteria</taxon>
        <taxon>Bacillati</taxon>
        <taxon>Actinomycetota</taxon>
        <taxon>Actinomycetes</taxon>
        <taxon>Kitasatosporales</taxon>
        <taxon>Streptomycetaceae</taxon>
        <taxon>Streptomyces</taxon>
    </lineage>
</organism>
<keyword evidence="3" id="KW-1185">Reference proteome</keyword>
<evidence type="ECO:0000313" key="2">
    <source>
        <dbReference type="EMBL" id="KUN40985.1"/>
    </source>
</evidence>
<name>A0A101R3F2_9ACTN</name>
<gene>
    <name evidence="2" type="ORF">AQJ30_03590</name>
</gene>
<protein>
    <submittedName>
        <fullName evidence="2">Uncharacterized protein</fullName>
    </submittedName>
</protein>
<accession>A0A101R3F2</accession>
<comment type="caution">
    <text evidence="2">The sequence shown here is derived from an EMBL/GenBank/DDBJ whole genome shotgun (WGS) entry which is preliminary data.</text>
</comment>
<reference evidence="2 3" key="1">
    <citation type="submission" date="2015-10" db="EMBL/GenBank/DDBJ databases">
        <title>Draft genome sequence of Streptomyces longwoodensis DSM 41677, type strain for the species Streptomyces longwoodensis.</title>
        <authorList>
            <person name="Ruckert C."/>
            <person name="Winkler A."/>
            <person name="Kalinowski J."/>
            <person name="Kampfer P."/>
            <person name="Glaeser S."/>
        </authorList>
    </citation>
    <scope>NUCLEOTIDE SEQUENCE [LARGE SCALE GENOMIC DNA]</scope>
    <source>
        <strain evidence="2 3">DSM 41677</strain>
    </source>
</reference>
<feature type="region of interest" description="Disordered" evidence="1">
    <location>
        <begin position="1"/>
        <end position="49"/>
    </location>
</feature>
<dbReference type="GeneID" id="91423708"/>
<proteinExistence type="predicted"/>
<dbReference type="AlphaFoldDB" id="A0A101R3F2"/>
<dbReference type="EMBL" id="LMWS01000005">
    <property type="protein sequence ID" value="KUN40985.1"/>
    <property type="molecule type" value="Genomic_DNA"/>
</dbReference>
<evidence type="ECO:0000256" key="1">
    <source>
        <dbReference type="SAM" id="MobiDB-lite"/>
    </source>
</evidence>
<feature type="region of interest" description="Disordered" evidence="1">
    <location>
        <begin position="55"/>
        <end position="74"/>
    </location>
</feature>
<sequence length="74" mass="7511">MTRSAAQIPGPGQAPASGAGLSDTDGAEMEADRSLPVRARPHVIAGPLRDLAVTGADGLMEAREHRGTGPRPAN</sequence>
<dbReference type="RefSeq" id="WP_067228396.1">
    <property type="nucleotide sequence ID" value="NZ_KQ948549.1"/>
</dbReference>
<dbReference type="STRING" id="68231.AQJ30_03590"/>
<evidence type="ECO:0000313" key="3">
    <source>
        <dbReference type="Proteomes" id="UP000053271"/>
    </source>
</evidence>